<evidence type="ECO:0000256" key="10">
    <source>
        <dbReference type="ARBA" id="ARBA00023239"/>
    </source>
</evidence>
<dbReference type="InterPro" id="IPR001086">
    <property type="entry name" value="Preph_deHydtase"/>
</dbReference>
<dbReference type="InterPro" id="IPR045865">
    <property type="entry name" value="ACT-like_dom_sf"/>
</dbReference>
<dbReference type="CDD" id="cd04905">
    <property type="entry name" value="ACT_CM-PDT"/>
    <property type="match status" value="1"/>
</dbReference>
<dbReference type="FunFam" id="3.40.190.10:FF:000031">
    <property type="entry name" value="Arogenate dehydratase"/>
    <property type="match status" value="1"/>
</dbReference>
<dbReference type="InterPro" id="IPR002912">
    <property type="entry name" value="ACT_dom"/>
</dbReference>
<dbReference type="PANTHER" id="PTHR21022:SF19">
    <property type="entry name" value="PREPHENATE DEHYDRATASE-RELATED"/>
    <property type="match status" value="1"/>
</dbReference>
<evidence type="ECO:0000256" key="5">
    <source>
        <dbReference type="ARBA" id="ARBA00022605"/>
    </source>
</evidence>
<protein>
    <recommendedName>
        <fullName evidence="3 11">Arogenate dehydratase</fullName>
        <ecNumber evidence="3 11">4.2.1.91</ecNumber>
    </recommendedName>
</protein>
<evidence type="ECO:0000256" key="6">
    <source>
        <dbReference type="ARBA" id="ARBA00022640"/>
    </source>
</evidence>
<evidence type="ECO:0000256" key="12">
    <source>
        <dbReference type="SAM" id="MobiDB-lite"/>
    </source>
</evidence>
<dbReference type="GO" id="GO:0009094">
    <property type="term" value="P:L-phenylalanine biosynthetic process"/>
    <property type="evidence" value="ECO:0007669"/>
    <property type="project" value="UniProtKB-KW"/>
</dbReference>
<evidence type="ECO:0000313" key="15">
    <source>
        <dbReference type="EMBL" id="URD75412.1"/>
    </source>
</evidence>
<evidence type="ECO:0000256" key="9">
    <source>
        <dbReference type="ARBA" id="ARBA00023222"/>
    </source>
</evidence>
<comment type="function">
    <text evidence="11">Converts the prephenate produced from the shikimate-chorismate pathway into phenylalanine.</text>
</comment>
<dbReference type="EMBL" id="CP097502">
    <property type="protein sequence ID" value="URD75412.1"/>
    <property type="molecule type" value="Genomic_DNA"/>
</dbReference>
<dbReference type="AlphaFoldDB" id="A0A9E7EEF4"/>
<name>A0A9E7EEF4_9LILI</name>
<reference evidence="15" key="1">
    <citation type="submission" date="2022-05" db="EMBL/GenBank/DDBJ databases">
        <title>The Musa troglodytarum L. genome provides insights into the mechanism of non-climacteric behaviour and enrichment of carotenoids.</title>
        <authorList>
            <person name="Wang J."/>
        </authorList>
    </citation>
    <scope>NUCLEOTIDE SEQUENCE</scope>
    <source>
        <tissue evidence="15">Leaf</tissue>
    </source>
</reference>
<dbReference type="SUPFAM" id="SSF55021">
    <property type="entry name" value="ACT-like"/>
    <property type="match status" value="1"/>
</dbReference>
<keyword evidence="6 11" id="KW-0934">Plastid</keyword>
<keyword evidence="9 11" id="KW-0584">Phenylalanine biosynthesis</keyword>
<gene>
    <name evidence="15" type="ORF">MUK42_10151</name>
</gene>
<dbReference type="InterPro" id="IPR018528">
    <property type="entry name" value="Preph_deHydtase_CS"/>
</dbReference>
<keyword evidence="8 11" id="KW-0057">Aromatic amino acid biosynthesis</keyword>
<dbReference type="GO" id="GO:0004664">
    <property type="term" value="F:prephenate dehydratase activity"/>
    <property type="evidence" value="ECO:0007669"/>
    <property type="project" value="InterPro"/>
</dbReference>
<dbReference type="Pfam" id="PF00800">
    <property type="entry name" value="PDT"/>
    <property type="match status" value="1"/>
</dbReference>
<dbReference type="Proteomes" id="UP001055439">
    <property type="component" value="Chromosome 1"/>
</dbReference>
<evidence type="ECO:0000256" key="1">
    <source>
        <dbReference type="ARBA" id="ARBA00004470"/>
    </source>
</evidence>
<feature type="region of interest" description="Disordered" evidence="12">
    <location>
        <begin position="77"/>
        <end position="121"/>
    </location>
</feature>
<keyword evidence="4 11" id="KW-0150">Chloroplast</keyword>
<keyword evidence="16" id="KW-1185">Reference proteome</keyword>
<evidence type="ECO:0000313" key="16">
    <source>
        <dbReference type="Proteomes" id="UP001055439"/>
    </source>
</evidence>
<accession>A0A9E7EEF4</accession>
<dbReference type="PROSITE" id="PS00858">
    <property type="entry name" value="PREPHENATE_DEHYDR_2"/>
    <property type="match status" value="1"/>
</dbReference>
<evidence type="ECO:0000259" key="14">
    <source>
        <dbReference type="PROSITE" id="PS51671"/>
    </source>
</evidence>
<dbReference type="GO" id="GO:0009570">
    <property type="term" value="C:chloroplast stroma"/>
    <property type="evidence" value="ECO:0007669"/>
    <property type="project" value="UniProtKB-SubCell"/>
</dbReference>
<feature type="domain" description="ACT" evidence="14">
    <location>
        <begin position="341"/>
        <end position="432"/>
    </location>
</feature>
<proteinExistence type="predicted"/>
<keyword evidence="10 11" id="KW-0456">Lyase</keyword>
<evidence type="ECO:0000256" key="7">
    <source>
        <dbReference type="ARBA" id="ARBA00022946"/>
    </source>
</evidence>
<dbReference type="PANTHER" id="PTHR21022">
    <property type="entry name" value="PREPHENATE DEHYDRATASE P PROTEIN"/>
    <property type="match status" value="1"/>
</dbReference>
<evidence type="ECO:0000256" key="2">
    <source>
        <dbReference type="ARBA" id="ARBA00004929"/>
    </source>
</evidence>
<dbReference type="GO" id="GO:0047769">
    <property type="term" value="F:arogenate dehydratase activity"/>
    <property type="evidence" value="ECO:0007669"/>
    <property type="project" value="UniProtKB-UniRule"/>
</dbReference>
<evidence type="ECO:0000256" key="4">
    <source>
        <dbReference type="ARBA" id="ARBA00022528"/>
    </source>
</evidence>
<keyword evidence="7 11" id="KW-0809">Transit peptide</keyword>
<evidence type="ECO:0000259" key="13">
    <source>
        <dbReference type="PROSITE" id="PS51171"/>
    </source>
</evidence>
<evidence type="ECO:0000256" key="3">
    <source>
        <dbReference type="ARBA" id="ARBA00013259"/>
    </source>
</evidence>
<keyword evidence="5 11" id="KW-0028">Amino-acid biosynthesis</keyword>
<dbReference type="CDD" id="cd13631">
    <property type="entry name" value="PBP2_Ct-PDT_like"/>
    <property type="match status" value="1"/>
</dbReference>
<dbReference type="Gene3D" id="3.30.70.260">
    <property type="match status" value="1"/>
</dbReference>
<dbReference type="Gene3D" id="3.40.190.10">
    <property type="entry name" value="Periplasmic binding protein-like II"/>
    <property type="match status" value="2"/>
</dbReference>
<dbReference type="SUPFAM" id="SSF53850">
    <property type="entry name" value="Periplasmic binding protein-like II"/>
    <property type="match status" value="1"/>
</dbReference>
<dbReference type="OrthoDB" id="2414662at2759"/>
<dbReference type="EC" id="4.2.1.91" evidence="3 11"/>
<dbReference type="PROSITE" id="PS51171">
    <property type="entry name" value="PREPHENATE_DEHYDR_3"/>
    <property type="match status" value="1"/>
</dbReference>
<comment type="pathway">
    <text evidence="2 11">Amino-acid biosynthesis; L-phenylalanine biosynthesis; L-phenylalanine from L-arogenate: step 1/1.</text>
</comment>
<feature type="compositionally biased region" description="Low complexity" evidence="12">
    <location>
        <begin position="77"/>
        <end position="93"/>
    </location>
</feature>
<evidence type="ECO:0000256" key="8">
    <source>
        <dbReference type="ARBA" id="ARBA00023141"/>
    </source>
</evidence>
<comment type="subcellular location">
    <subcellularLocation>
        <location evidence="1 11">Plastid</location>
        <location evidence="1 11">Chloroplast stroma</location>
    </subcellularLocation>
</comment>
<feature type="region of interest" description="Disordered" evidence="12">
    <location>
        <begin position="1"/>
        <end position="21"/>
    </location>
</feature>
<evidence type="ECO:0000256" key="11">
    <source>
        <dbReference type="RuleBase" id="RU363004"/>
    </source>
</evidence>
<dbReference type="PROSITE" id="PS51671">
    <property type="entry name" value="ACT"/>
    <property type="match status" value="1"/>
</dbReference>
<feature type="domain" description="Prephenate dehydratase" evidence="13">
    <location>
        <begin position="149"/>
        <end position="326"/>
    </location>
</feature>
<organism evidence="15 16">
    <name type="scientific">Musa troglodytarum</name>
    <name type="common">fe'i banana</name>
    <dbReference type="NCBI Taxonomy" id="320322"/>
    <lineage>
        <taxon>Eukaryota</taxon>
        <taxon>Viridiplantae</taxon>
        <taxon>Streptophyta</taxon>
        <taxon>Embryophyta</taxon>
        <taxon>Tracheophyta</taxon>
        <taxon>Spermatophyta</taxon>
        <taxon>Magnoliopsida</taxon>
        <taxon>Liliopsida</taxon>
        <taxon>Zingiberales</taxon>
        <taxon>Musaceae</taxon>
        <taxon>Musa</taxon>
    </lineage>
</organism>
<dbReference type="FunFam" id="3.40.190.10:FF:000028">
    <property type="entry name" value="Arogenate dehydratase"/>
    <property type="match status" value="1"/>
</dbReference>
<comment type="catalytic activity">
    <reaction evidence="11">
        <text>L-arogenate + H(+) = L-phenylalanine + CO2 + H2O</text>
        <dbReference type="Rhea" id="RHEA:12536"/>
        <dbReference type="ChEBI" id="CHEBI:15377"/>
        <dbReference type="ChEBI" id="CHEBI:15378"/>
        <dbReference type="ChEBI" id="CHEBI:16526"/>
        <dbReference type="ChEBI" id="CHEBI:58095"/>
        <dbReference type="ChEBI" id="CHEBI:58180"/>
        <dbReference type="EC" id="4.2.1.91"/>
    </reaction>
</comment>
<sequence length="455" mass="48971">MSPMAAALLSSHPKLTPTTASPGAAAGSALLLLHHRRCRRCRLALAPVRSILRPDSSAPFNRADWQASCAILSSKAASATGSSSDKPPSSSGDLPAADTEPDNDGGGNNHRPPSAIYGARTSLDPVSNLPRPLTISDLSPAPMHGSRLRVAYQGAPGTYSEVAAGKAYPNCEAIPCDQFEVAFQAVELWIADRAVLPIENSLGGSIHRNYDLLLRHRLHIVGEVQLPVHHCLLALPGVRKEYLTRVMSHPQALAQCELTLTRLGLNVTREAFDDTAGAAEHVASKGLRDTAAIASARAAELYGLQVLADGIQDDGCNVTRFVMLAREPIIPRTDRPFKTSIVFAHDGEGTSVLFKVLSAFAFRDICLTKIESRPHRHRPIRLVDDANVGTAKHFEYMFYIDFQASMAETRAQNALAEIQEFTSFLRLLGSYPTDMTPWGPTSSSSSSSSSSSTLD</sequence>
<dbReference type="PROSITE" id="PS00857">
    <property type="entry name" value="PREPHENATE_DEHYDR_1"/>
    <property type="match status" value="1"/>
</dbReference>
<dbReference type="FunFam" id="3.30.70.260:FF:000019">
    <property type="entry name" value="Arogenate dehydratase"/>
    <property type="match status" value="1"/>
</dbReference>